<name>A0ABW5WR67_9FLAO</name>
<dbReference type="Pfam" id="PF01343">
    <property type="entry name" value="Peptidase_S49"/>
    <property type="match status" value="1"/>
</dbReference>
<keyword evidence="4" id="KW-1185">Reference proteome</keyword>
<dbReference type="EMBL" id="JBHUOV010000017">
    <property type="protein sequence ID" value="MFD2824791.1"/>
    <property type="molecule type" value="Genomic_DNA"/>
</dbReference>
<comment type="caution">
    <text evidence="3">The sequence shown here is derived from an EMBL/GenBank/DDBJ whole genome shotgun (WGS) entry which is preliminary data.</text>
</comment>
<dbReference type="Gene3D" id="3.90.226.10">
    <property type="entry name" value="2-enoyl-CoA Hydratase, Chain A, domain 1"/>
    <property type="match status" value="1"/>
</dbReference>
<sequence>MNKFSIVPEANYTILNEILTGKWLLSHSGLLQMGHFFKSLSEEALKSAAKEVDRSAQILSFFNEDNERIHPRDISEIPEGSVAVINIIGPMMKYGNWWMLGANEIIWQLDFVNNLQNVAAIIINVDGPGGAVSAISPFIDFATRKRKPIVAVCDASLSLHRWIPDAIADYQVAENNISARFGSVGVVSSWMDATKYYEEMGVDTHEVYSDLSEHKNEIPKAIKEDPEKGYQLLRDMHLNPMAQKFQAAVRKAHPNLIEEEGVLTGRTFGTEDAIRLNMINQKANMKDAMQIAKALAEAYSIN</sequence>
<evidence type="ECO:0000313" key="4">
    <source>
        <dbReference type="Proteomes" id="UP001597533"/>
    </source>
</evidence>
<feature type="domain" description="Peptidase S49" evidence="2">
    <location>
        <begin position="144"/>
        <end position="297"/>
    </location>
</feature>
<dbReference type="Proteomes" id="UP001597533">
    <property type="component" value="Unassembled WGS sequence"/>
</dbReference>
<organism evidence="3 4">
    <name type="scientific">Lacinutrix iliipiscaria</name>
    <dbReference type="NCBI Taxonomy" id="1230532"/>
    <lineage>
        <taxon>Bacteria</taxon>
        <taxon>Pseudomonadati</taxon>
        <taxon>Bacteroidota</taxon>
        <taxon>Flavobacteriia</taxon>
        <taxon>Flavobacteriales</taxon>
        <taxon>Flavobacteriaceae</taxon>
        <taxon>Lacinutrix</taxon>
    </lineage>
</organism>
<protein>
    <submittedName>
        <fullName evidence="3">S49 family peptidase</fullName>
    </submittedName>
</protein>
<evidence type="ECO:0000259" key="2">
    <source>
        <dbReference type="Pfam" id="PF01343"/>
    </source>
</evidence>
<dbReference type="InterPro" id="IPR002142">
    <property type="entry name" value="Peptidase_S49"/>
</dbReference>
<reference evidence="4" key="1">
    <citation type="journal article" date="2019" name="Int. J. Syst. Evol. Microbiol.">
        <title>The Global Catalogue of Microorganisms (GCM) 10K type strain sequencing project: providing services to taxonomists for standard genome sequencing and annotation.</title>
        <authorList>
            <consortium name="The Broad Institute Genomics Platform"/>
            <consortium name="The Broad Institute Genome Sequencing Center for Infectious Disease"/>
            <person name="Wu L."/>
            <person name="Ma J."/>
        </authorList>
    </citation>
    <scope>NUCLEOTIDE SEQUENCE [LARGE SCALE GENOMIC DNA]</scope>
    <source>
        <strain evidence="4">KCTC 32141</strain>
    </source>
</reference>
<gene>
    <name evidence="3" type="ORF">ACFS5M_14000</name>
</gene>
<dbReference type="PANTHER" id="PTHR42987:SF4">
    <property type="entry name" value="PROTEASE SOHB-RELATED"/>
    <property type="match status" value="1"/>
</dbReference>
<dbReference type="RefSeq" id="WP_183490115.1">
    <property type="nucleotide sequence ID" value="NZ_JBHUOV010000017.1"/>
</dbReference>
<proteinExistence type="inferred from homology"/>
<evidence type="ECO:0000313" key="3">
    <source>
        <dbReference type="EMBL" id="MFD2824791.1"/>
    </source>
</evidence>
<dbReference type="InterPro" id="IPR029045">
    <property type="entry name" value="ClpP/crotonase-like_dom_sf"/>
</dbReference>
<dbReference type="PANTHER" id="PTHR42987">
    <property type="entry name" value="PEPTIDASE S49"/>
    <property type="match status" value="1"/>
</dbReference>
<dbReference type="SUPFAM" id="SSF52096">
    <property type="entry name" value="ClpP/crotonase"/>
    <property type="match status" value="1"/>
</dbReference>
<accession>A0ABW5WR67</accession>
<evidence type="ECO:0000256" key="1">
    <source>
        <dbReference type="ARBA" id="ARBA00008683"/>
    </source>
</evidence>
<comment type="similarity">
    <text evidence="1">Belongs to the peptidase S49 family.</text>
</comment>